<accession>A0A9K3GEH3</accession>
<dbReference type="SUPFAM" id="SSF144232">
    <property type="entry name" value="HIT/MYND zinc finger-like"/>
    <property type="match status" value="1"/>
</dbReference>
<evidence type="ECO:0000256" key="5">
    <source>
        <dbReference type="SAM" id="MobiDB-lite"/>
    </source>
</evidence>
<dbReference type="AlphaFoldDB" id="A0A9K3GEH3"/>
<reference evidence="7 8" key="1">
    <citation type="journal article" date="2018" name="PLoS ONE">
        <title>The draft genome of Kipferlia bialata reveals reductive genome evolution in fornicate parasites.</title>
        <authorList>
            <person name="Tanifuji G."/>
            <person name="Takabayashi S."/>
            <person name="Kume K."/>
            <person name="Takagi M."/>
            <person name="Nakayama T."/>
            <person name="Kamikawa R."/>
            <person name="Inagaki Y."/>
            <person name="Hashimoto T."/>
        </authorList>
    </citation>
    <scope>NUCLEOTIDE SEQUENCE [LARGE SCALE GENOMIC DNA]</scope>
    <source>
        <strain evidence="7">NY0173</strain>
    </source>
</reference>
<comment type="caution">
    <text evidence="7">The sequence shown here is derived from an EMBL/GenBank/DDBJ whole genome shotgun (WGS) entry which is preliminary data.</text>
</comment>
<protein>
    <recommendedName>
        <fullName evidence="6">MYND-type domain-containing protein</fullName>
    </recommendedName>
</protein>
<dbReference type="PANTHER" id="PTHR13244">
    <property type="entry name" value="ZINC FINGER MYND DOMAIN CONTAINING PROTEIN 10"/>
    <property type="match status" value="1"/>
</dbReference>
<feature type="region of interest" description="Disordered" evidence="5">
    <location>
        <begin position="72"/>
        <end position="124"/>
    </location>
</feature>
<evidence type="ECO:0000313" key="7">
    <source>
        <dbReference type="EMBL" id="GIQ79737.1"/>
    </source>
</evidence>
<dbReference type="InterPro" id="IPR002893">
    <property type="entry name" value="Znf_MYND"/>
</dbReference>
<gene>
    <name evidence="7" type="ORF">KIPB_000428</name>
</gene>
<evidence type="ECO:0000256" key="2">
    <source>
        <dbReference type="ARBA" id="ARBA00022771"/>
    </source>
</evidence>
<evidence type="ECO:0000256" key="1">
    <source>
        <dbReference type="ARBA" id="ARBA00022723"/>
    </source>
</evidence>
<keyword evidence="8" id="KW-1185">Reference proteome</keyword>
<dbReference type="OrthoDB" id="3270176at2759"/>
<dbReference type="PANTHER" id="PTHR13244:SF7">
    <property type="entry name" value="ZINC FINGER MYND DOMAIN-CONTAINING PROTEIN 10"/>
    <property type="match status" value="1"/>
</dbReference>
<name>A0A9K3GEH3_9EUKA</name>
<sequence>MGSDSFEELALGAPKCKRCGKSASNRCGACKEVWYCSDRCQRKHWKEHKLECKGRKRSKGPVVSAAGHEVLDVPSVSGGPGSLSAGDTVRLSKGAARVQEAPAEVSRPSAVSVSEAGAGGGEPAGLCDTTEVALVCETGTTGSPALQPLAEMPRESHSAVSGIDTMDDVD</sequence>
<organism evidence="7 8">
    <name type="scientific">Kipferlia bialata</name>
    <dbReference type="NCBI Taxonomy" id="797122"/>
    <lineage>
        <taxon>Eukaryota</taxon>
        <taxon>Metamonada</taxon>
        <taxon>Carpediemonas-like organisms</taxon>
        <taxon>Kipferlia</taxon>
    </lineage>
</organism>
<dbReference type="Proteomes" id="UP000265618">
    <property type="component" value="Unassembled WGS sequence"/>
</dbReference>
<dbReference type="InterPro" id="IPR052298">
    <property type="entry name" value="ZMYND10"/>
</dbReference>
<evidence type="ECO:0000256" key="3">
    <source>
        <dbReference type="ARBA" id="ARBA00022833"/>
    </source>
</evidence>
<keyword evidence="2 4" id="KW-0863">Zinc-finger</keyword>
<feature type="region of interest" description="Disordered" evidence="5">
    <location>
        <begin position="140"/>
        <end position="170"/>
    </location>
</feature>
<dbReference type="PROSITE" id="PS01360">
    <property type="entry name" value="ZF_MYND_1"/>
    <property type="match status" value="1"/>
</dbReference>
<dbReference type="Pfam" id="PF01753">
    <property type="entry name" value="zf-MYND"/>
    <property type="match status" value="1"/>
</dbReference>
<evidence type="ECO:0000256" key="4">
    <source>
        <dbReference type="PROSITE-ProRule" id="PRU00134"/>
    </source>
</evidence>
<dbReference type="GO" id="GO:0008270">
    <property type="term" value="F:zinc ion binding"/>
    <property type="evidence" value="ECO:0007669"/>
    <property type="project" value="UniProtKB-KW"/>
</dbReference>
<dbReference type="GO" id="GO:0005737">
    <property type="term" value="C:cytoplasm"/>
    <property type="evidence" value="ECO:0007669"/>
    <property type="project" value="TreeGrafter"/>
</dbReference>
<evidence type="ECO:0000313" key="8">
    <source>
        <dbReference type="Proteomes" id="UP000265618"/>
    </source>
</evidence>
<feature type="domain" description="MYND-type" evidence="6">
    <location>
        <begin position="16"/>
        <end position="52"/>
    </location>
</feature>
<proteinExistence type="predicted"/>
<keyword evidence="1" id="KW-0479">Metal-binding</keyword>
<dbReference type="PROSITE" id="PS50865">
    <property type="entry name" value="ZF_MYND_2"/>
    <property type="match status" value="1"/>
</dbReference>
<keyword evidence="3" id="KW-0862">Zinc</keyword>
<dbReference type="EMBL" id="BDIP01000048">
    <property type="protein sequence ID" value="GIQ79737.1"/>
    <property type="molecule type" value="Genomic_DNA"/>
</dbReference>
<evidence type="ECO:0000259" key="6">
    <source>
        <dbReference type="PROSITE" id="PS50865"/>
    </source>
</evidence>
<dbReference type="Gene3D" id="6.10.140.2220">
    <property type="match status" value="1"/>
</dbReference>